<dbReference type="eggNOG" id="ENOG5033Q08">
    <property type="taxonomic scope" value="Bacteria"/>
</dbReference>
<evidence type="ECO:0000313" key="2">
    <source>
        <dbReference type="EMBL" id="EHI55815.1"/>
    </source>
</evidence>
<organism evidence="2 3">
    <name type="scientific">Johnsonella ignava ATCC 51276</name>
    <dbReference type="NCBI Taxonomy" id="679200"/>
    <lineage>
        <taxon>Bacteria</taxon>
        <taxon>Bacillati</taxon>
        <taxon>Bacillota</taxon>
        <taxon>Clostridia</taxon>
        <taxon>Lachnospirales</taxon>
        <taxon>Lachnospiraceae</taxon>
        <taxon>Johnsonella</taxon>
    </lineage>
</organism>
<dbReference type="HOGENOM" id="CLU_531875_0_0_9"/>
<dbReference type="Proteomes" id="UP000003011">
    <property type="component" value="Unassembled WGS sequence"/>
</dbReference>
<evidence type="ECO:0000313" key="3">
    <source>
        <dbReference type="Proteomes" id="UP000003011"/>
    </source>
</evidence>
<evidence type="ECO:0008006" key="4">
    <source>
        <dbReference type="Google" id="ProtNLM"/>
    </source>
</evidence>
<dbReference type="PROSITE" id="PS51257">
    <property type="entry name" value="PROKAR_LIPOPROTEIN"/>
    <property type="match status" value="1"/>
</dbReference>
<gene>
    <name evidence="2" type="ORF">HMPREF9333_01030</name>
</gene>
<feature type="chain" id="PRO_5038587157" description="Lipoprotein" evidence="1">
    <location>
        <begin position="22"/>
        <end position="518"/>
    </location>
</feature>
<comment type="caution">
    <text evidence="2">The sequence shown here is derived from an EMBL/GenBank/DDBJ whole genome shotgun (WGS) entry which is preliminary data.</text>
</comment>
<dbReference type="OrthoDB" id="2001005at2"/>
<keyword evidence="1" id="KW-0732">Signal</keyword>
<name>G5GHJ0_9FIRM</name>
<feature type="signal peptide" evidence="1">
    <location>
        <begin position="1"/>
        <end position="21"/>
    </location>
</feature>
<reference evidence="2 3" key="1">
    <citation type="submission" date="2011-08" db="EMBL/GenBank/DDBJ databases">
        <title>The Genome Sequence of Johnsonella ignava ATCC 51276.</title>
        <authorList>
            <consortium name="The Broad Institute Genome Sequencing Platform"/>
            <person name="Earl A."/>
            <person name="Ward D."/>
            <person name="Feldgarden M."/>
            <person name="Gevers D."/>
            <person name="Izard J."/>
            <person name="Blanton J.M."/>
            <person name="Baranova O.V."/>
            <person name="Dewhirst F.E."/>
            <person name="Young S.K."/>
            <person name="Zeng Q."/>
            <person name="Gargeya S."/>
            <person name="Fitzgerald M."/>
            <person name="Haas B."/>
            <person name="Abouelleil A."/>
            <person name="Alvarado L."/>
            <person name="Arachchi H.M."/>
            <person name="Berlin A."/>
            <person name="Brown A."/>
            <person name="Chapman S.B."/>
            <person name="Chen Z."/>
            <person name="Dunbar C."/>
            <person name="Freedman E."/>
            <person name="Gearin G."/>
            <person name="Gellesch M."/>
            <person name="Goldberg J."/>
            <person name="Griggs A."/>
            <person name="Gujja S."/>
            <person name="Heiman D."/>
            <person name="Howarth C."/>
            <person name="Larson L."/>
            <person name="Lui A."/>
            <person name="MacDonald P.J.P."/>
            <person name="Montmayeur A."/>
            <person name="Murphy C."/>
            <person name="Neiman D."/>
            <person name="Pearson M."/>
            <person name="Priest M."/>
            <person name="Roberts A."/>
            <person name="Saif S."/>
            <person name="Shea T."/>
            <person name="Shenoy N."/>
            <person name="Sisk P."/>
            <person name="Stolte C."/>
            <person name="Sykes S."/>
            <person name="Wortman J."/>
            <person name="Nusbaum C."/>
            <person name="Birren B."/>
        </authorList>
    </citation>
    <scope>NUCLEOTIDE SEQUENCE [LARGE SCALE GENOMIC DNA]</scope>
    <source>
        <strain evidence="2 3">ATCC 51276</strain>
    </source>
</reference>
<keyword evidence="3" id="KW-1185">Reference proteome</keyword>
<dbReference type="AlphaFoldDB" id="G5GHJ0"/>
<evidence type="ECO:0000256" key="1">
    <source>
        <dbReference type="SAM" id="SignalP"/>
    </source>
</evidence>
<proteinExistence type="predicted"/>
<dbReference type="STRING" id="679200.HMPREF9333_01030"/>
<dbReference type="RefSeq" id="WP_005540400.1">
    <property type="nucleotide sequence ID" value="NZ_JH378831.1"/>
</dbReference>
<accession>G5GHJ0</accession>
<sequence length="518" mass="59691">MKKIYILIVLSFLMMSCQNIKQIEEKQNSTYVKPSSIASCSNSQFSDDEIEKIKLLAETVAFGKSNFISGIEYENTVLNSDEEQALFLFNLNIMSDEDVAKRTLNKVADFTSDGMKLNEGSAKEIIQSAGGKVADTRLWSYILNETRADASIIYVKEVGNEFIFPILSKSNLENYREYKNWEFIKEGNDTLTVRFREYLEPEDIYVHDLELELYKNSESIFAGYSAKKITRKLALPDDVKSNSNLSNLTYTAPDGLSKDMKDYTFKLEENNYRLPVPVKAFTDDGWELNLTDIPQKGNKKTAELVKNSKKIPVTVCNYTGEENKESLYVVWFKINNTEKEKIEFELSGGIKNGDKKIEDKKYYFLDGLYNDEFGIKITFDNNDLVNGFEMSYAPDNIDRIERINMLSTDQSGKEIRLEPDIKYEKLERGKIYLIPASNNEIIKLEIKYLDRVDWGKYTLCLIKNGEELGIYDSTCGRFIEYPEITLNKDDNGDVYVLINGVDSRNNEGEEKIYITRHR</sequence>
<dbReference type="EMBL" id="ACZL01000016">
    <property type="protein sequence ID" value="EHI55815.1"/>
    <property type="molecule type" value="Genomic_DNA"/>
</dbReference>
<protein>
    <recommendedName>
        <fullName evidence="4">Lipoprotein</fullName>
    </recommendedName>
</protein>